<dbReference type="AlphaFoldDB" id="A0AAE3XLP4"/>
<keyword evidence="2" id="KW-1185">Reference proteome</keyword>
<proteinExistence type="predicted"/>
<dbReference type="Gene3D" id="3.40.50.2300">
    <property type="match status" value="1"/>
</dbReference>
<dbReference type="Proteomes" id="UP001185092">
    <property type="component" value="Unassembled WGS sequence"/>
</dbReference>
<organism evidence="1 2">
    <name type="scientific">Aureibacter tunicatorum</name>
    <dbReference type="NCBI Taxonomy" id="866807"/>
    <lineage>
        <taxon>Bacteria</taxon>
        <taxon>Pseudomonadati</taxon>
        <taxon>Bacteroidota</taxon>
        <taxon>Cytophagia</taxon>
        <taxon>Cytophagales</taxon>
        <taxon>Persicobacteraceae</taxon>
        <taxon>Aureibacter</taxon>
    </lineage>
</organism>
<evidence type="ECO:0000313" key="2">
    <source>
        <dbReference type="Proteomes" id="UP001185092"/>
    </source>
</evidence>
<name>A0AAE3XLP4_9BACT</name>
<comment type="caution">
    <text evidence="1">The sequence shown here is derived from an EMBL/GenBank/DDBJ whole genome shotgun (WGS) entry which is preliminary data.</text>
</comment>
<gene>
    <name evidence="1" type="ORF">HNQ88_000220</name>
</gene>
<dbReference type="GO" id="GO:0003677">
    <property type="term" value="F:DNA binding"/>
    <property type="evidence" value="ECO:0007669"/>
    <property type="project" value="UniProtKB-KW"/>
</dbReference>
<accession>A0AAE3XLP4</accession>
<protein>
    <submittedName>
        <fullName evidence="1">DNA-binding response OmpR family regulator</fullName>
    </submittedName>
</protein>
<keyword evidence="1" id="KW-0238">DNA-binding</keyword>
<dbReference type="RefSeq" id="WP_309936692.1">
    <property type="nucleotide sequence ID" value="NZ_AP025305.1"/>
</dbReference>
<dbReference type="EMBL" id="JAVDQD010000001">
    <property type="protein sequence ID" value="MDR6237244.1"/>
    <property type="molecule type" value="Genomic_DNA"/>
</dbReference>
<evidence type="ECO:0000313" key="1">
    <source>
        <dbReference type="EMBL" id="MDR6237244.1"/>
    </source>
</evidence>
<sequence>MDNQSNNQSGVNVLFLGNNPAEMSDVYEQFHNYRFEDKKYHMEVSFDVKDSLKKLVKFDYDCILLSDTLNIKEIKRFLKVMRRKNRIKHLPITLLKTDNRFSVSNSGIYEFLLKSSLTPKRLSRAILRAMVSAKKYAQTRN</sequence>
<reference evidence="1" key="1">
    <citation type="submission" date="2023-07" db="EMBL/GenBank/DDBJ databases">
        <title>Genomic Encyclopedia of Type Strains, Phase IV (KMG-IV): sequencing the most valuable type-strain genomes for metagenomic binning, comparative biology and taxonomic classification.</title>
        <authorList>
            <person name="Goeker M."/>
        </authorList>
    </citation>
    <scope>NUCLEOTIDE SEQUENCE</scope>
    <source>
        <strain evidence="1">DSM 26174</strain>
    </source>
</reference>